<evidence type="ECO:0000256" key="6">
    <source>
        <dbReference type="ARBA" id="ARBA00023136"/>
    </source>
</evidence>
<evidence type="ECO:0000256" key="8">
    <source>
        <dbReference type="SAM" id="Phobius"/>
    </source>
</evidence>
<dbReference type="PANTHER" id="PTHR30561:SF0">
    <property type="entry name" value="GUANIDINIUM EXPORTER"/>
    <property type="match status" value="1"/>
</dbReference>
<keyword evidence="4 7" id="KW-0812">Transmembrane</keyword>
<dbReference type="AlphaFoldDB" id="A0A6J4KQZ3"/>
<dbReference type="InterPro" id="IPR037185">
    <property type="entry name" value="EmrE-like"/>
</dbReference>
<evidence type="ECO:0000313" key="9">
    <source>
        <dbReference type="EMBL" id="CAA9311534.1"/>
    </source>
</evidence>
<comment type="similarity">
    <text evidence="7">Belongs to the drug/metabolite transporter (DMT) superfamily. Small multidrug resistance (SMR) (TC 2.A.7.1) family.</text>
</comment>
<dbReference type="InterPro" id="IPR000390">
    <property type="entry name" value="Small_drug/metabolite_transptr"/>
</dbReference>
<comment type="subcellular location">
    <subcellularLocation>
        <location evidence="1 7">Cell membrane</location>
        <topology evidence="1 7">Multi-pass membrane protein</topology>
    </subcellularLocation>
</comment>
<proteinExistence type="inferred from homology"/>
<gene>
    <name evidence="9" type="ORF">AVDCRST_MAG07-525</name>
</gene>
<organism evidence="9">
    <name type="scientific">uncultured Frankineae bacterium</name>
    <dbReference type="NCBI Taxonomy" id="437475"/>
    <lineage>
        <taxon>Bacteria</taxon>
        <taxon>Bacillati</taxon>
        <taxon>Actinomycetota</taxon>
        <taxon>Actinomycetes</taxon>
        <taxon>Frankiales</taxon>
        <taxon>environmental samples</taxon>
    </lineage>
</organism>
<keyword evidence="2" id="KW-0813">Transport</keyword>
<name>A0A6J4KQZ3_9ACTN</name>
<dbReference type="Pfam" id="PF00893">
    <property type="entry name" value="Multi_Drug_Res"/>
    <property type="match status" value="1"/>
</dbReference>
<dbReference type="EMBL" id="CADCUB010000030">
    <property type="protein sequence ID" value="CAA9311534.1"/>
    <property type="molecule type" value="Genomic_DNA"/>
</dbReference>
<dbReference type="GO" id="GO:0022857">
    <property type="term" value="F:transmembrane transporter activity"/>
    <property type="evidence" value="ECO:0007669"/>
    <property type="project" value="InterPro"/>
</dbReference>
<evidence type="ECO:0000256" key="3">
    <source>
        <dbReference type="ARBA" id="ARBA00022475"/>
    </source>
</evidence>
<evidence type="ECO:0000256" key="4">
    <source>
        <dbReference type="ARBA" id="ARBA00022692"/>
    </source>
</evidence>
<evidence type="ECO:0000256" key="5">
    <source>
        <dbReference type="ARBA" id="ARBA00022989"/>
    </source>
</evidence>
<keyword evidence="3" id="KW-1003">Cell membrane</keyword>
<protein>
    <submittedName>
        <fullName evidence="9">Small multidrug resistance family (SMR) protein</fullName>
    </submittedName>
</protein>
<dbReference type="Gene3D" id="1.10.3730.20">
    <property type="match status" value="1"/>
</dbReference>
<dbReference type="GO" id="GO:0005886">
    <property type="term" value="C:plasma membrane"/>
    <property type="evidence" value="ECO:0007669"/>
    <property type="project" value="UniProtKB-SubCell"/>
</dbReference>
<accession>A0A6J4KQZ3</accession>
<reference evidence="9" key="1">
    <citation type="submission" date="2020-02" db="EMBL/GenBank/DDBJ databases">
        <authorList>
            <person name="Meier V. D."/>
        </authorList>
    </citation>
    <scope>NUCLEOTIDE SEQUENCE</scope>
    <source>
        <strain evidence="9">AVDCRST_MAG07</strain>
    </source>
</reference>
<evidence type="ECO:0000256" key="1">
    <source>
        <dbReference type="ARBA" id="ARBA00004651"/>
    </source>
</evidence>
<keyword evidence="5 8" id="KW-1133">Transmembrane helix</keyword>
<keyword evidence="6 8" id="KW-0472">Membrane</keyword>
<evidence type="ECO:0000256" key="2">
    <source>
        <dbReference type="ARBA" id="ARBA00022448"/>
    </source>
</evidence>
<evidence type="ECO:0000256" key="7">
    <source>
        <dbReference type="RuleBase" id="RU003942"/>
    </source>
</evidence>
<dbReference type="SUPFAM" id="SSF103481">
    <property type="entry name" value="Multidrug resistance efflux transporter EmrE"/>
    <property type="match status" value="1"/>
</dbReference>
<sequence>MSMAWGLVVIAGLLETGFALALKASEGFTRTVPTVLFLVCAIGSFSLLSTALRELPVGPAYAVWTGIGAAGTAVAGIVFLGESAAALKLLSIVLVVAGVVGLQLTSATAS</sequence>
<feature type="transmembrane region" description="Helical" evidence="8">
    <location>
        <begin position="86"/>
        <end position="105"/>
    </location>
</feature>
<dbReference type="PANTHER" id="PTHR30561">
    <property type="entry name" value="SMR FAMILY PROTON-DEPENDENT DRUG EFFLUX TRANSPORTER SUGE"/>
    <property type="match status" value="1"/>
</dbReference>
<feature type="transmembrane region" description="Helical" evidence="8">
    <location>
        <begin position="61"/>
        <end position="80"/>
    </location>
</feature>
<dbReference type="FunFam" id="1.10.3730.20:FF:000001">
    <property type="entry name" value="Quaternary ammonium compound resistance transporter SugE"/>
    <property type="match status" value="1"/>
</dbReference>
<dbReference type="InterPro" id="IPR045324">
    <property type="entry name" value="Small_multidrug_res"/>
</dbReference>
<feature type="transmembrane region" description="Helical" evidence="8">
    <location>
        <begin position="31"/>
        <end position="49"/>
    </location>
</feature>